<name>A0A4C1V6V4_EUMVA</name>
<evidence type="ECO:0000256" key="1">
    <source>
        <dbReference type="SAM" id="SignalP"/>
    </source>
</evidence>
<comment type="caution">
    <text evidence="2">The sequence shown here is derived from an EMBL/GenBank/DDBJ whole genome shotgun (WGS) entry which is preliminary data.</text>
</comment>
<evidence type="ECO:0000313" key="2">
    <source>
        <dbReference type="EMBL" id="GBP34032.1"/>
    </source>
</evidence>
<organism evidence="2 3">
    <name type="scientific">Eumeta variegata</name>
    <name type="common">Bagworm moth</name>
    <name type="synonym">Eumeta japonica</name>
    <dbReference type="NCBI Taxonomy" id="151549"/>
    <lineage>
        <taxon>Eukaryota</taxon>
        <taxon>Metazoa</taxon>
        <taxon>Ecdysozoa</taxon>
        <taxon>Arthropoda</taxon>
        <taxon>Hexapoda</taxon>
        <taxon>Insecta</taxon>
        <taxon>Pterygota</taxon>
        <taxon>Neoptera</taxon>
        <taxon>Endopterygota</taxon>
        <taxon>Lepidoptera</taxon>
        <taxon>Glossata</taxon>
        <taxon>Ditrysia</taxon>
        <taxon>Tineoidea</taxon>
        <taxon>Psychidae</taxon>
        <taxon>Oiketicinae</taxon>
        <taxon>Eumeta</taxon>
    </lineage>
</organism>
<sequence>MDTLVAMSNIFLGALVDVVVGKYWSAEDKATLLALGYASSSPGTGLNSATLGQRRLFALPAYCVSLQRSYLVFHAKFGFKRRILLFILKNNNVRLSEVLSNCNETYRQFETFLAGSCGRRRQNRLVARALTTCWRRMLRALRRFNLARPSALAVHPSSSDDRLRTPLGLRALQAHALPRDAAPRWRIIIETSMTYRGITGQIVLRIHSFGGG</sequence>
<reference evidence="2 3" key="1">
    <citation type="journal article" date="2019" name="Commun. Biol.">
        <title>The bagworm genome reveals a unique fibroin gene that provides high tensile strength.</title>
        <authorList>
            <person name="Kono N."/>
            <person name="Nakamura H."/>
            <person name="Ohtoshi R."/>
            <person name="Tomita M."/>
            <person name="Numata K."/>
            <person name="Arakawa K."/>
        </authorList>
    </citation>
    <scope>NUCLEOTIDE SEQUENCE [LARGE SCALE GENOMIC DNA]</scope>
</reference>
<keyword evidence="3" id="KW-1185">Reference proteome</keyword>
<feature type="signal peptide" evidence="1">
    <location>
        <begin position="1"/>
        <end position="21"/>
    </location>
</feature>
<dbReference type="AlphaFoldDB" id="A0A4C1V6V4"/>
<dbReference type="Proteomes" id="UP000299102">
    <property type="component" value="Unassembled WGS sequence"/>
</dbReference>
<gene>
    <name evidence="2" type="ORF">EVAR_94044_1</name>
</gene>
<evidence type="ECO:0000313" key="3">
    <source>
        <dbReference type="Proteomes" id="UP000299102"/>
    </source>
</evidence>
<feature type="chain" id="PRO_5020029548" evidence="1">
    <location>
        <begin position="22"/>
        <end position="212"/>
    </location>
</feature>
<protein>
    <submittedName>
        <fullName evidence="2">Uncharacterized protein</fullName>
    </submittedName>
</protein>
<accession>A0A4C1V6V4</accession>
<keyword evidence="1" id="KW-0732">Signal</keyword>
<dbReference type="EMBL" id="BGZK01000283">
    <property type="protein sequence ID" value="GBP34032.1"/>
    <property type="molecule type" value="Genomic_DNA"/>
</dbReference>
<proteinExistence type="predicted"/>